<dbReference type="AlphaFoldDB" id="A0A6L9E8U9"/>
<protein>
    <submittedName>
        <fullName evidence="3">Sensor histidine kinase</fullName>
    </submittedName>
</protein>
<dbReference type="GO" id="GO:0000155">
    <property type="term" value="F:phosphorelay sensor kinase activity"/>
    <property type="evidence" value="ECO:0007669"/>
    <property type="project" value="InterPro"/>
</dbReference>
<dbReference type="Proteomes" id="UP000475249">
    <property type="component" value="Unassembled WGS sequence"/>
</dbReference>
<keyword evidence="4" id="KW-1185">Reference proteome</keyword>
<evidence type="ECO:0000259" key="2">
    <source>
        <dbReference type="Pfam" id="PF06580"/>
    </source>
</evidence>
<keyword evidence="1" id="KW-0472">Membrane</keyword>
<accession>A0A6L9E8U9</accession>
<comment type="caution">
    <text evidence="3">The sequence shown here is derived from an EMBL/GenBank/DDBJ whole genome shotgun (WGS) entry which is preliminary data.</text>
</comment>
<gene>
    <name evidence="3" type="ORF">GTQ38_03985</name>
</gene>
<dbReference type="Gene3D" id="3.30.565.10">
    <property type="entry name" value="Histidine kinase-like ATPase, C-terminal domain"/>
    <property type="match status" value="1"/>
</dbReference>
<sequence>MVLSKTLKSIIAFISRYKLYHLAFWSLYHYFWWALMSGSAVEAVQNIFFSAYSTKFIFYVVMQALGVYFNLYFLIPRFLQKGNYLVYIPMLLLTVLTTSAGIIGGYYVNAAVVGLPFEELFKIAPTEFFTLFKSNALPSTLASMTLAMSIKLTKNWMASEKRRNTIEKEKLQTELKFLRSQFNPHFLFNTINSIFVLIHKDQDKASNSLAKFSELLRYQLYQCNEPFIPLEQELDYLVNFIELEKLRQESELLELNVDLDKTTSLTLEIAPFLMIPFVENAFKHVSYHKNAKNWIDIQLRLEQSNLQLMVSNSRNPLVVEKENGVNGIGLANVKRRLELLYPNAHKLEIIKDNLQHAIKLDLKLQQLEVVKSQIA</sequence>
<dbReference type="PANTHER" id="PTHR34220">
    <property type="entry name" value="SENSOR HISTIDINE KINASE YPDA"/>
    <property type="match status" value="1"/>
</dbReference>
<keyword evidence="3" id="KW-0418">Kinase</keyword>
<keyword evidence="1" id="KW-0812">Transmembrane</keyword>
<dbReference type="InterPro" id="IPR010559">
    <property type="entry name" value="Sig_transdc_His_kin_internal"/>
</dbReference>
<organism evidence="3 4">
    <name type="scientific">Poritiphilus flavus</name>
    <dbReference type="NCBI Taxonomy" id="2697053"/>
    <lineage>
        <taxon>Bacteria</taxon>
        <taxon>Pseudomonadati</taxon>
        <taxon>Bacteroidota</taxon>
        <taxon>Flavobacteriia</taxon>
        <taxon>Flavobacteriales</taxon>
        <taxon>Flavobacteriaceae</taxon>
        <taxon>Poritiphilus</taxon>
    </lineage>
</organism>
<dbReference type="Pfam" id="PF06580">
    <property type="entry name" value="His_kinase"/>
    <property type="match status" value="1"/>
</dbReference>
<dbReference type="GO" id="GO:0016020">
    <property type="term" value="C:membrane"/>
    <property type="evidence" value="ECO:0007669"/>
    <property type="project" value="InterPro"/>
</dbReference>
<dbReference type="SUPFAM" id="SSF55874">
    <property type="entry name" value="ATPase domain of HSP90 chaperone/DNA topoisomerase II/histidine kinase"/>
    <property type="match status" value="1"/>
</dbReference>
<proteinExistence type="predicted"/>
<dbReference type="PANTHER" id="PTHR34220:SF7">
    <property type="entry name" value="SENSOR HISTIDINE KINASE YPDA"/>
    <property type="match status" value="1"/>
</dbReference>
<keyword evidence="1" id="KW-1133">Transmembrane helix</keyword>
<reference evidence="3 4" key="1">
    <citation type="submission" date="2020-01" db="EMBL/GenBank/DDBJ databases">
        <title>Bacteria diversity of Porities sp.</title>
        <authorList>
            <person name="Wang G."/>
        </authorList>
    </citation>
    <scope>NUCLEOTIDE SEQUENCE [LARGE SCALE GENOMIC DNA]</scope>
    <source>
        <strain evidence="3 4">R33</strain>
    </source>
</reference>
<dbReference type="RefSeq" id="WP_161434192.1">
    <property type="nucleotide sequence ID" value="NZ_WXYO01000002.1"/>
</dbReference>
<dbReference type="InterPro" id="IPR036890">
    <property type="entry name" value="HATPase_C_sf"/>
</dbReference>
<evidence type="ECO:0000313" key="3">
    <source>
        <dbReference type="EMBL" id="NAS11146.1"/>
    </source>
</evidence>
<dbReference type="EMBL" id="WXYO01000002">
    <property type="protein sequence ID" value="NAS11146.1"/>
    <property type="molecule type" value="Genomic_DNA"/>
</dbReference>
<feature type="transmembrane region" description="Helical" evidence="1">
    <location>
        <begin position="56"/>
        <end position="75"/>
    </location>
</feature>
<feature type="transmembrane region" description="Helical" evidence="1">
    <location>
        <begin position="84"/>
        <end position="108"/>
    </location>
</feature>
<dbReference type="InterPro" id="IPR050640">
    <property type="entry name" value="Bact_2-comp_sensor_kinase"/>
</dbReference>
<evidence type="ECO:0000256" key="1">
    <source>
        <dbReference type="SAM" id="Phobius"/>
    </source>
</evidence>
<feature type="domain" description="Signal transduction histidine kinase internal region" evidence="2">
    <location>
        <begin position="173"/>
        <end position="251"/>
    </location>
</feature>
<evidence type="ECO:0000313" key="4">
    <source>
        <dbReference type="Proteomes" id="UP000475249"/>
    </source>
</evidence>
<name>A0A6L9E8U9_9FLAO</name>
<keyword evidence="3" id="KW-0808">Transferase</keyword>
<feature type="transmembrane region" description="Helical" evidence="1">
    <location>
        <begin position="20"/>
        <end position="36"/>
    </location>
</feature>